<protein>
    <submittedName>
        <fullName evidence="3">Uncharacterized protein</fullName>
    </submittedName>
</protein>
<organism evidence="3 4">
    <name type="scientific">Durusdinium trenchii</name>
    <dbReference type="NCBI Taxonomy" id="1381693"/>
    <lineage>
        <taxon>Eukaryota</taxon>
        <taxon>Sar</taxon>
        <taxon>Alveolata</taxon>
        <taxon>Dinophyceae</taxon>
        <taxon>Suessiales</taxon>
        <taxon>Symbiodiniaceae</taxon>
        <taxon>Durusdinium</taxon>
    </lineage>
</organism>
<keyword evidence="4" id="KW-1185">Reference proteome</keyword>
<name>A0ABP0N2R8_9DINO</name>
<sequence length="180" mass="19901">MKKIATEGEGTKLVSNEEGRAKMEGVESQQEKRCRPVESPAKKRKANNDSQTHGTHACRNQTQGPRTVTLFTFCRIAGGICEGASKWWALLIKSIISSFLPVGARSLHVPGILQQCLVCVDDVSQTSRVFLEPGLRGANDVRWSIFQQLAVHVPGPCPSRKISRRKVGKMKTSQETFLLQ</sequence>
<comment type="caution">
    <text evidence="3">The sequence shown here is derived from an EMBL/GenBank/DDBJ whole genome shotgun (WGS) entry which is preliminary data.</text>
</comment>
<feature type="compositionally biased region" description="Basic and acidic residues" evidence="1">
    <location>
        <begin position="1"/>
        <end position="36"/>
    </location>
</feature>
<dbReference type="EMBL" id="CAXAMN010020668">
    <property type="protein sequence ID" value="CAK9056442.1"/>
    <property type="molecule type" value="Genomic_DNA"/>
</dbReference>
<gene>
    <name evidence="2" type="ORF">CCMP2556_LOCUS27968</name>
    <name evidence="3" type="ORF">CCMP2556_LOCUS28034</name>
</gene>
<reference evidence="3 4" key="1">
    <citation type="submission" date="2024-02" db="EMBL/GenBank/DDBJ databases">
        <authorList>
            <person name="Chen Y."/>
            <person name="Shah S."/>
            <person name="Dougan E. K."/>
            <person name="Thang M."/>
            <person name="Chan C."/>
        </authorList>
    </citation>
    <scope>NUCLEOTIDE SEQUENCE [LARGE SCALE GENOMIC DNA]</scope>
</reference>
<feature type="compositionally biased region" description="Polar residues" evidence="1">
    <location>
        <begin position="48"/>
        <end position="61"/>
    </location>
</feature>
<evidence type="ECO:0000313" key="4">
    <source>
        <dbReference type="Proteomes" id="UP001642484"/>
    </source>
</evidence>
<proteinExistence type="predicted"/>
<evidence type="ECO:0000256" key="1">
    <source>
        <dbReference type="SAM" id="MobiDB-lite"/>
    </source>
</evidence>
<feature type="region of interest" description="Disordered" evidence="1">
    <location>
        <begin position="1"/>
        <end position="61"/>
    </location>
</feature>
<evidence type="ECO:0000313" key="2">
    <source>
        <dbReference type="EMBL" id="CAK9056442.1"/>
    </source>
</evidence>
<evidence type="ECO:0000313" key="3">
    <source>
        <dbReference type="EMBL" id="CAK9056604.1"/>
    </source>
</evidence>
<dbReference type="EMBL" id="CAXAMN010020779">
    <property type="protein sequence ID" value="CAK9056604.1"/>
    <property type="molecule type" value="Genomic_DNA"/>
</dbReference>
<dbReference type="Proteomes" id="UP001642484">
    <property type="component" value="Unassembled WGS sequence"/>
</dbReference>
<accession>A0ABP0N2R8</accession>